<name>A0A3M0SZC5_9CLOT</name>
<dbReference type="AlphaFoldDB" id="A0A3M0SZC5"/>
<dbReference type="EMBL" id="RFAQ01000006">
    <property type="protein sequence ID" value="RMD03285.1"/>
    <property type="molecule type" value="Genomic_DNA"/>
</dbReference>
<comment type="caution">
    <text evidence="1">The sequence shown here is derived from an EMBL/GenBank/DDBJ whole genome shotgun (WGS) entry which is preliminary data.</text>
</comment>
<evidence type="ECO:0000313" key="1">
    <source>
        <dbReference type="EMBL" id="RMD03285.1"/>
    </source>
</evidence>
<gene>
    <name evidence="1" type="ORF">D9O40_03635</name>
</gene>
<accession>A0A3M0SZC5</accession>
<dbReference type="Proteomes" id="UP000277999">
    <property type="component" value="Unassembled WGS sequence"/>
</dbReference>
<organism evidence="1 2">
    <name type="scientific">Clostridium autoethanogenum</name>
    <dbReference type="NCBI Taxonomy" id="84023"/>
    <lineage>
        <taxon>Bacteria</taxon>
        <taxon>Bacillati</taxon>
        <taxon>Bacillota</taxon>
        <taxon>Clostridia</taxon>
        <taxon>Eubacteriales</taxon>
        <taxon>Clostridiaceae</taxon>
        <taxon>Clostridium</taxon>
    </lineage>
</organism>
<proteinExistence type="predicted"/>
<sequence>MGEGVESTIGNVRSSIENGISNALNYLASLPGIAWSYGADFVNGIVNGIWSAVGSVEDAVSALAAKIRSYLHFSVPDEGPLTDYEKWMPDFMAGLAEGINKSKHIVAEAVNGLSLDMKVNSNIAEMAVPYNNSLKESENIGNRNGIILHIENFNNYTEKDIEQLAYELEFYRQKISMGKGGA</sequence>
<reference evidence="1 2" key="1">
    <citation type="submission" date="2018-10" db="EMBL/GenBank/DDBJ databases">
        <title>Genome-centric metagenomics revealed C2 chemical producing, CO utilizing Clostridium with novel acetogenic gene cluster.</title>
        <authorList>
            <person name="Kang H."/>
            <person name="Park B."/>
            <person name="Choi I.G."/>
            <person name="Chang I.S."/>
        </authorList>
    </citation>
    <scope>NUCLEOTIDE SEQUENCE [LARGE SCALE GENOMIC DNA]</scope>
    <source>
        <strain evidence="1 2">H21-9</strain>
    </source>
</reference>
<evidence type="ECO:0000313" key="2">
    <source>
        <dbReference type="Proteomes" id="UP000277999"/>
    </source>
</evidence>
<protein>
    <submittedName>
        <fullName evidence="1">Phage tail tape measure protein</fullName>
    </submittedName>
</protein>